<dbReference type="OrthoDB" id="1521695at2"/>
<feature type="domain" description="Fibronectin type-III" evidence="3">
    <location>
        <begin position="292"/>
        <end position="380"/>
    </location>
</feature>
<reference evidence="4 5" key="1">
    <citation type="submission" date="2018-06" db="EMBL/GenBank/DDBJ databases">
        <title>Genomic Encyclopedia of Archaeal and Bacterial Type Strains, Phase II (KMG-II): from individual species to whole genera.</title>
        <authorList>
            <person name="Goeker M."/>
        </authorList>
    </citation>
    <scope>NUCLEOTIDE SEQUENCE [LARGE SCALE GENOMIC DNA]</scope>
    <source>
        <strain evidence="4 5">DSM 29821</strain>
    </source>
</reference>
<feature type="coiled-coil region" evidence="1">
    <location>
        <begin position="531"/>
        <end position="591"/>
    </location>
</feature>
<name>A0A327WKG9_9BACT</name>
<gene>
    <name evidence="4" type="ORF">CLV59_1011054</name>
</gene>
<dbReference type="GO" id="GO:0046872">
    <property type="term" value="F:metal ion binding"/>
    <property type="evidence" value="ECO:0007669"/>
    <property type="project" value="InterPro"/>
</dbReference>
<dbReference type="RefSeq" id="WP_111590923.1">
    <property type="nucleotide sequence ID" value="NZ_QLMA01000001.1"/>
</dbReference>
<dbReference type="SUPFAM" id="SSF49265">
    <property type="entry name" value="Fibronectin type III"/>
    <property type="match status" value="1"/>
</dbReference>
<dbReference type="InterPro" id="IPR036116">
    <property type="entry name" value="FN3_sf"/>
</dbReference>
<dbReference type="GO" id="GO:0003993">
    <property type="term" value="F:acid phosphatase activity"/>
    <property type="evidence" value="ECO:0007669"/>
    <property type="project" value="InterPro"/>
</dbReference>
<sequence>MNVCKRFIYTLFLLLTGMQVMAQTNHPVMVNVQLNPPYSLYLSDYAAPDVQRMQVHILLKDLTETNYKCRLRLKIEGPGITLQSRTGFYVSPILINGGEMLTLSGPDLAPYFNPQNLFIQGLDNNAFTKNGAKLPEGIYKFTIEVLDYLRNTTVSNQGTAMVAGFLSYPPIINLPMANTKVDAMDPQNVVFQWMPRHTASINAAFNVVYKFRLVELIPENRDPNDAMRSLRPIYENMTEQTMMVYGPGEPALTPGNNYAVQVQAVEADGKDMFVNDGFSEVVKFTYGEKCSVPQQIVAAFAGKNDLKLTWNATTSQQGFTVRYRESGDTPSQWYEDNTYLPQAVISGLKPGKKYEYQVKGQCIWGYGDYSAVQDFTMPNETMTKGDFVCGRDPNLSRIENTKGLEKLKAQDTIYAGDFKVIILQATGSNGNFSGEGQVMVPLLNFADLGVTFNNISVNTDKRMYAGVIELAQDNREQVSKDLSQALKDYINKLDGLLSEGTTPKDLMTIDALQEMSIIDKLKGWDELDAKTKEALDEIQDKLKDLKAYQDQYPDMTPEQRETSGQQIAKDLNKAKNALADAAKAIGEALKELFNLFRRAQKKVRESYTESELAKLKSTLDINEASLDRVISRQRSNYASTATTDNTQEVILLGKVTITETIPDAGMQANIAYVDAMASYYKQLVILTLAKENLSETQLKTITNNLKVEGYKTVSEMETVATNKDDAAKDKLVDSLSKALVELGNKLFELKISNGKQ</sequence>
<evidence type="ECO:0000313" key="4">
    <source>
        <dbReference type="EMBL" id="RAJ88284.1"/>
    </source>
</evidence>
<feature type="coiled-coil region" evidence="1">
    <location>
        <begin position="468"/>
        <end position="499"/>
    </location>
</feature>
<evidence type="ECO:0000256" key="1">
    <source>
        <dbReference type="SAM" id="Coils"/>
    </source>
</evidence>
<dbReference type="PROSITE" id="PS50853">
    <property type="entry name" value="FN3"/>
    <property type="match status" value="1"/>
</dbReference>
<feature type="signal peptide" evidence="2">
    <location>
        <begin position="1"/>
        <end position="22"/>
    </location>
</feature>
<keyword evidence="1" id="KW-0175">Coiled coil</keyword>
<dbReference type="Pfam" id="PF16656">
    <property type="entry name" value="Pur_ac_phosph_N"/>
    <property type="match status" value="1"/>
</dbReference>
<dbReference type="CDD" id="cd00063">
    <property type="entry name" value="FN3"/>
    <property type="match status" value="1"/>
</dbReference>
<dbReference type="InterPro" id="IPR015914">
    <property type="entry name" value="PAPs_N"/>
</dbReference>
<keyword evidence="2" id="KW-0732">Signal</keyword>
<dbReference type="InterPro" id="IPR013783">
    <property type="entry name" value="Ig-like_fold"/>
</dbReference>
<accession>A0A327WKG9</accession>
<evidence type="ECO:0000259" key="3">
    <source>
        <dbReference type="PROSITE" id="PS50853"/>
    </source>
</evidence>
<evidence type="ECO:0000256" key="2">
    <source>
        <dbReference type="SAM" id="SignalP"/>
    </source>
</evidence>
<evidence type="ECO:0000313" key="5">
    <source>
        <dbReference type="Proteomes" id="UP000249819"/>
    </source>
</evidence>
<dbReference type="Gene3D" id="2.60.40.10">
    <property type="entry name" value="Immunoglobulins"/>
    <property type="match status" value="1"/>
</dbReference>
<dbReference type="Proteomes" id="UP000249819">
    <property type="component" value="Unassembled WGS sequence"/>
</dbReference>
<dbReference type="InterPro" id="IPR003961">
    <property type="entry name" value="FN3_dom"/>
</dbReference>
<proteinExistence type="predicted"/>
<dbReference type="SMART" id="SM00060">
    <property type="entry name" value="FN3"/>
    <property type="match status" value="2"/>
</dbReference>
<dbReference type="AlphaFoldDB" id="A0A327WKG9"/>
<comment type="caution">
    <text evidence="4">The sequence shown here is derived from an EMBL/GenBank/DDBJ whole genome shotgun (WGS) entry which is preliminary data.</text>
</comment>
<feature type="chain" id="PRO_5016287614" evidence="2">
    <location>
        <begin position="23"/>
        <end position="756"/>
    </location>
</feature>
<organism evidence="4 5">
    <name type="scientific">Chitinophaga dinghuensis</name>
    <dbReference type="NCBI Taxonomy" id="1539050"/>
    <lineage>
        <taxon>Bacteria</taxon>
        <taxon>Pseudomonadati</taxon>
        <taxon>Bacteroidota</taxon>
        <taxon>Chitinophagia</taxon>
        <taxon>Chitinophagales</taxon>
        <taxon>Chitinophagaceae</taxon>
        <taxon>Chitinophaga</taxon>
    </lineage>
</organism>
<keyword evidence="5" id="KW-1185">Reference proteome</keyword>
<protein>
    <submittedName>
        <fullName evidence="4">Fibronectin type III domain protein</fullName>
    </submittedName>
</protein>
<dbReference type="EMBL" id="QLMA01000001">
    <property type="protein sequence ID" value="RAJ88284.1"/>
    <property type="molecule type" value="Genomic_DNA"/>
</dbReference>